<sequence length="101" mass="11723">MGRTVRVRLEDLPPISEERLREIEAIPDEEIDASDIPEWTEEELANATWHPGHGKKQVTIRIDHDILDFFRQGGRGYQTRMNAVLRAYVDAMKKKHEKDVG</sequence>
<organism evidence="1 2">
    <name type="scientific">Marinicauda salina</name>
    <dbReference type="NCBI Taxonomy" id="2135793"/>
    <lineage>
        <taxon>Bacteria</taxon>
        <taxon>Pseudomonadati</taxon>
        <taxon>Pseudomonadota</taxon>
        <taxon>Alphaproteobacteria</taxon>
        <taxon>Maricaulales</taxon>
        <taxon>Maricaulaceae</taxon>
        <taxon>Marinicauda</taxon>
    </lineage>
</organism>
<dbReference type="InterPro" id="IPR025528">
    <property type="entry name" value="BrnA_antitoxin"/>
</dbReference>
<proteinExistence type="predicted"/>
<dbReference type="OrthoDB" id="361944at2"/>
<protein>
    <submittedName>
        <fullName evidence="1">3-oxoacyl-ACP synthase</fullName>
    </submittedName>
</protein>
<dbReference type="Pfam" id="PF14384">
    <property type="entry name" value="BrnA_antitoxin"/>
    <property type="match status" value="1"/>
</dbReference>
<dbReference type="AlphaFoldDB" id="A0A2U2BVY4"/>
<accession>A0A2U2BVY4</accession>
<keyword evidence="2" id="KW-1185">Reference proteome</keyword>
<reference evidence="2" key="1">
    <citation type="submission" date="2018-05" db="EMBL/GenBank/DDBJ databases">
        <authorList>
            <person name="Liu B.-T."/>
        </authorList>
    </citation>
    <scope>NUCLEOTIDE SEQUENCE [LARGE SCALE GENOMIC DNA]</scope>
    <source>
        <strain evidence="2">WD6-1</strain>
    </source>
</reference>
<dbReference type="RefSeq" id="WP_109251459.1">
    <property type="nucleotide sequence ID" value="NZ_QEXV01000001.1"/>
</dbReference>
<dbReference type="Proteomes" id="UP000245168">
    <property type="component" value="Unassembled WGS sequence"/>
</dbReference>
<evidence type="ECO:0000313" key="1">
    <source>
        <dbReference type="EMBL" id="PWE18185.1"/>
    </source>
</evidence>
<gene>
    <name evidence="1" type="ORF">DDZ18_00805</name>
</gene>
<evidence type="ECO:0000313" key="2">
    <source>
        <dbReference type="Proteomes" id="UP000245168"/>
    </source>
</evidence>
<comment type="caution">
    <text evidence="1">The sequence shown here is derived from an EMBL/GenBank/DDBJ whole genome shotgun (WGS) entry which is preliminary data.</text>
</comment>
<dbReference type="EMBL" id="QEXV01000001">
    <property type="protein sequence ID" value="PWE18185.1"/>
    <property type="molecule type" value="Genomic_DNA"/>
</dbReference>
<name>A0A2U2BVY4_9PROT</name>